<accession>A0A9P1FLN8</accession>
<dbReference type="OrthoDB" id="10690365at2759"/>
<feature type="compositionally biased region" description="Polar residues" evidence="1">
    <location>
        <begin position="163"/>
        <end position="178"/>
    </location>
</feature>
<evidence type="ECO:0000313" key="3">
    <source>
        <dbReference type="EMBL" id="CAL1135249.1"/>
    </source>
</evidence>
<dbReference type="EMBL" id="CAMXCT030000668">
    <property type="protein sequence ID" value="CAL4769186.1"/>
    <property type="molecule type" value="Genomic_DNA"/>
</dbReference>
<keyword evidence="5" id="KW-1185">Reference proteome</keyword>
<evidence type="ECO:0000313" key="4">
    <source>
        <dbReference type="EMBL" id="CAL4769186.1"/>
    </source>
</evidence>
<dbReference type="EMBL" id="CAMXCT010000668">
    <property type="protein sequence ID" value="CAI3981874.1"/>
    <property type="molecule type" value="Genomic_DNA"/>
</dbReference>
<dbReference type="AlphaFoldDB" id="A0A9P1FLN8"/>
<organism evidence="2">
    <name type="scientific">Cladocopium goreaui</name>
    <dbReference type="NCBI Taxonomy" id="2562237"/>
    <lineage>
        <taxon>Eukaryota</taxon>
        <taxon>Sar</taxon>
        <taxon>Alveolata</taxon>
        <taxon>Dinophyceae</taxon>
        <taxon>Suessiales</taxon>
        <taxon>Symbiodiniaceae</taxon>
        <taxon>Cladocopium</taxon>
    </lineage>
</organism>
<feature type="region of interest" description="Disordered" evidence="1">
    <location>
        <begin position="85"/>
        <end position="129"/>
    </location>
</feature>
<reference evidence="3" key="2">
    <citation type="submission" date="2024-04" db="EMBL/GenBank/DDBJ databases">
        <authorList>
            <person name="Chen Y."/>
            <person name="Shah S."/>
            <person name="Dougan E. K."/>
            <person name="Thang M."/>
            <person name="Chan C."/>
        </authorList>
    </citation>
    <scope>NUCLEOTIDE SEQUENCE [LARGE SCALE GENOMIC DNA]</scope>
</reference>
<gene>
    <name evidence="2" type="ORF">C1SCF055_LOCUS9620</name>
</gene>
<comment type="caution">
    <text evidence="2">The sequence shown here is derived from an EMBL/GenBank/DDBJ whole genome shotgun (WGS) entry which is preliminary data.</text>
</comment>
<feature type="compositionally biased region" description="Polar residues" evidence="1">
    <location>
        <begin position="398"/>
        <end position="407"/>
    </location>
</feature>
<sequence>MRKGKANLACNLNAVGTKLQVEKPQRLLVNSASLPPTRSSVSTSFGGTRESYWSEFSSRSDFSSPMPSRCFSPFSLSSLQITGSFETSTESVERNATADSKGRRKGQRSLSQPQHPSGPLPKLSRRSSRVATLPPMEDIEFPLDVIGASFSLAPHVRRWSRSGMGTAQSSVGSTSSAWQEPDPKDLGDMHKQRKGVPLMTWLQEMGVDVDMSDLLVQGRSAMNRARLQPMSNSRRARLDMAFVEHLDRIARERDLPLEHLSQDLQIFRLKLHSRQARRRLHDIFGAKRRRVPPPPEFAKVVSIPAVEVPKVKETVPSFPDAYIPRTPKAVVAVEVPQVLPTDPSVAPTAPVTPISRKPTPQKPTPQEVDEPVAPVKTPSVQSEEEEVVEEVTRPQPKTPTHPSTPTVQPKAKAKQELPEVKPPTPQVKEEVVVEPRGLFRIKDSLLDPDGAKLFPQRRPTKEKTKSKETVLHEDEWWFQEESEKPRSSQGESRPVSRRRFNLAEQFREALALAWQRALQSLEDQRSFPEQREEKDEDEEDEQSSDKEFMETWTSLFSDSDSTESLSLSESAKRLQRRRYRKRLLRRTRGNQARERTTRCWTNRMEVCRRLLQSVDVLAAKGTISPC</sequence>
<evidence type="ECO:0000313" key="5">
    <source>
        <dbReference type="Proteomes" id="UP001152797"/>
    </source>
</evidence>
<protein>
    <submittedName>
        <fullName evidence="4">F5/8 type C domain protein</fullName>
    </submittedName>
</protein>
<feature type="region of interest" description="Disordered" evidence="1">
    <location>
        <begin position="163"/>
        <end position="182"/>
    </location>
</feature>
<evidence type="ECO:0000313" key="2">
    <source>
        <dbReference type="EMBL" id="CAI3981874.1"/>
    </source>
</evidence>
<name>A0A9P1FLN8_9DINO</name>
<feature type="compositionally biased region" description="Basic and acidic residues" evidence="1">
    <location>
        <begin position="523"/>
        <end position="533"/>
    </location>
</feature>
<proteinExistence type="predicted"/>
<feature type="region of interest" description="Disordered" evidence="1">
    <location>
        <begin position="523"/>
        <end position="547"/>
    </location>
</feature>
<feature type="region of interest" description="Disordered" evidence="1">
    <location>
        <begin position="340"/>
        <end position="496"/>
    </location>
</feature>
<reference evidence="2" key="1">
    <citation type="submission" date="2022-10" db="EMBL/GenBank/DDBJ databases">
        <authorList>
            <person name="Chen Y."/>
            <person name="Dougan E. K."/>
            <person name="Chan C."/>
            <person name="Rhodes N."/>
            <person name="Thang M."/>
        </authorList>
    </citation>
    <scope>NUCLEOTIDE SEQUENCE</scope>
</reference>
<dbReference type="Proteomes" id="UP001152797">
    <property type="component" value="Unassembled WGS sequence"/>
</dbReference>
<evidence type="ECO:0000256" key="1">
    <source>
        <dbReference type="SAM" id="MobiDB-lite"/>
    </source>
</evidence>
<feature type="compositionally biased region" description="Basic and acidic residues" evidence="1">
    <location>
        <begin position="459"/>
        <end position="486"/>
    </location>
</feature>
<dbReference type="EMBL" id="CAMXCT020000668">
    <property type="protein sequence ID" value="CAL1135249.1"/>
    <property type="molecule type" value="Genomic_DNA"/>
</dbReference>